<feature type="region of interest" description="Disordered" evidence="2">
    <location>
        <begin position="279"/>
        <end position="308"/>
    </location>
</feature>
<gene>
    <name evidence="3" type="ORF">ECRASSUSDP1_LOCUS27636</name>
</gene>
<dbReference type="EMBL" id="CAMPGE010028515">
    <property type="protein sequence ID" value="CAI2386037.1"/>
    <property type="molecule type" value="Genomic_DNA"/>
</dbReference>
<feature type="coiled-coil region" evidence="1">
    <location>
        <begin position="184"/>
        <end position="276"/>
    </location>
</feature>
<name>A0AAD1Y7I1_EUPCR</name>
<proteinExistence type="predicted"/>
<keyword evidence="1" id="KW-0175">Coiled coil</keyword>
<reference evidence="3" key="1">
    <citation type="submission" date="2023-07" db="EMBL/GenBank/DDBJ databases">
        <authorList>
            <consortium name="AG Swart"/>
            <person name="Singh M."/>
            <person name="Singh A."/>
            <person name="Seah K."/>
            <person name="Emmerich C."/>
        </authorList>
    </citation>
    <scope>NUCLEOTIDE SEQUENCE</scope>
    <source>
        <strain evidence="3">DP1</strain>
    </source>
</reference>
<comment type="caution">
    <text evidence="3">The sequence shown here is derived from an EMBL/GenBank/DDBJ whole genome shotgun (WGS) entry which is preliminary data.</text>
</comment>
<sequence length="412" mass="48122">MSAACTTDSLFYLSQKKLYLCSLHRDLKYSEEEAIRLVPPESAKMLLKVIDYCRKEVGVSLATYSNLVPASDCSSFNLNLQESLTDISSRLQDCICRKQYFKLEGLLREAKQLEDLLMNDKVFLKFSAAKNWKEAFDGIEGVREKTIDEIIKDLDKKYANILKITTKKLQEQRHDIQKRKDEEITTLKSQLTSKNKTIRDLKNDIQKLKDTNSRNLKEKEKNHKNNMKNQKLTFLGQLEEKDKIRQQDMGRYKETIEALKQEIKQLKQVVSVQKEDISKSKQSRGIPNQNIPYSKEETKQEVIDTSQSKTAVKESPKKASISMNNSCKPLARLKEIFKQESKPPVETYSKQELRELYKKGSGDYNKFKERLKGKDIDIWLFLNYWRGGDLRFCKKKKESTCFKVTKNFRLCI</sequence>
<protein>
    <submittedName>
        <fullName evidence="3">Uncharacterized protein</fullName>
    </submittedName>
</protein>
<feature type="compositionally biased region" description="Polar residues" evidence="2">
    <location>
        <begin position="283"/>
        <end position="292"/>
    </location>
</feature>
<organism evidence="3 4">
    <name type="scientific">Euplotes crassus</name>
    <dbReference type="NCBI Taxonomy" id="5936"/>
    <lineage>
        <taxon>Eukaryota</taxon>
        <taxon>Sar</taxon>
        <taxon>Alveolata</taxon>
        <taxon>Ciliophora</taxon>
        <taxon>Intramacronucleata</taxon>
        <taxon>Spirotrichea</taxon>
        <taxon>Hypotrichia</taxon>
        <taxon>Euplotida</taxon>
        <taxon>Euplotidae</taxon>
        <taxon>Moneuplotes</taxon>
    </lineage>
</organism>
<accession>A0AAD1Y7I1</accession>
<evidence type="ECO:0000256" key="1">
    <source>
        <dbReference type="SAM" id="Coils"/>
    </source>
</evidence>
<dbReference type="Proteomes" id="UP001295684">
    <property type="component" value="Unassembled WGS sequence"/>
</dbReference>
<keyword evidence="4" id="KW-1185">Reference proteome</keyword>
<evidence type="ECO:0000313" key="4">
    <source>
        <dbReference type="Proteomes" id="UP001295684"/>
    </source>
</evidence>
<dbReference type="AlphaFoldDB" id="A0AAD1Y7I1"/>
<evidence type="ECO:0000313" key="3">
    <source>
        <dbReference type="EMBL" id="CAI2386037.1"/>
    </source>
</evidence>
<evidence type="ECO:0000256" key="2">
    <source>
        <dbReference type="SAM" id="MobiDB-lite"/>
    </source>
</evidence>